<comment type="caution">
    <text evidence="1">The sequence shown here is derived from an EMBL/GenBank/DDBJ whole genome shotgun (WGS) entry which is preliminary data.</text>
</comment>
<dbReference type="AlphaFoldDB" id="A0AAV5SSQ0"/>
<dbReference type="Proteomes" id="UP001432027">
    <property type="component" value="Unassembled WGS sequence"/>
</dbReference>
<gene>
    <name evidence="1" type="ORF">PENTCL1PPCAC_8381</name>
</gene>
<reference evidence="1" key="1">
    <citation type="submission" date="2023-10" db="EMBL/GenBank/DDBJ databases">
        <title>Genome assembly of Pristionchus species.</title>
        <authorList>
            <person name="Yoshida K."/>
            <person name="Sommer R.J."/>
        </authorList>
    </citation>
    <scope>NUCLEOTIDE SEQUENCE</scope>
    <source>
        <strain evidence="1">RS0144</strain>
    </source>
</reference>
<organism evidence="1 2">
    <name type="scientific">Pristionchus entomophagus</name>
    <dbReference type="NCBI Taxonomy" id="358040"/>
    <lineage>
        <taxon>Eukaryota</taxon>
        <taxon>Metazoa</taxon>
        <taxon>Ecdysozoa</taxon>
        <taxon>Nematoda</taxon>
        <taxon>Chromadorea</taxon>
        <taxon>Rhabditida</taxon>
        <taxon>Rhabditina</taxon>
        <taxon>Diplogasteromorpha</taxon>
        <taxon>Diplogasteroidea</taxon>
        <taxon>Neodiplogasteridae</taxon>
        <taxon>Pristionchus</taxon>
    </lineage>
</organism>
<dbReference type="EMBL" id="BTSX01000002">
    <property type="protein sequence ID" value="GMS86206.1"/>
    <property type="molecule type" value="Genomic_DNA"/>
</dbReference>
<evidence type="ECO:0000313" key="1">
    <source>
        <dbReference type="EMBL" id="GMS86206.1"/>
    </source>
</evidence>
<proteinExistence type="predicted"/>
<name>A0AAV5SSQ0_9BILA</name>
<evidence type="ECO:0000313" key="2">
    <source>
        <dbReference type="Proteomes" id="UP001432027"/>
    </source>
</evidence>
<sequence length="98" mass="11229">MPIIFSVADFCQEAVERELWKDFSDVWEIVAKVLVNAMFSDPKLFEGPSPTVADFKDSFIEAAEDERKPYELFVLVLKHVAVCTRYVNARTTEIVVVK</sequence>
<keyword evidence="2" id="KW-1185">Reference proteome</keyword>
<accession>A0AAV5SSQ0</accession>
<protein>
    <submittedName>
        <fullName evidence="1">Uncharacterized protein</fullName>
    </submittedName>
</protein>